<evidence type="ECO:0000256" key="2">
    <source>
        <dbReference type="ARBA" id="ARBA00023108"/>
    </source>
</evidence>
<name>A0A8K0K3M4_LADFU</name>
<feature type="signal peptide" evidence="4">
    <location>
        <begin position="1"/>
        <end position="38"/>
    </location>
</feature>
<dbReference type="GO" id="GO:0007623">
    <property type="term" value="P:circadian rhythm"/>
    <property type="evidence" value="ECO:0007669"/>
    <property type="project" value="UniProtKB-ARBA"/>
</dbReference>
<dbReference type="GO" id="GO:0005615">
    <property type="term" value="C:extracellular space"/>
    <property type="evidence" value="ECO:0007669"/>
    <property type="project" value="TreeGrafter"/>
</dbReference>
<reference evidence="5" key="1">
    <citation type="submission" date="2013-04" db="EMBL/GenBank/DDBJ databases">
        <authorList>
            <person name="Qu J."/>
            <person name="Murali S.C."/>
            <person name="Bandaranaike D."/>
            <person name="Bellair M."/>
            <person name="Blankenburg K."/>
            <person name="Chao H."/>
            <person name="Dinh H."/>
            <person name="Doddapaneni H."/>
            <person name="Downs B."/>
            <person name="Dugan-Rocha S."/>
            <person name="Elkadiri S."/>
            <person name="Gnanaolivu R.D."/>
            <person name="Hernandez B."/>
            <person name="Javaid M."/>
            <person name="Jayaseelan J.C."/>
            <person name="Lee S."/>
            <person name="Li M."/>
            <person name="Ming W."/>
            <person name="Munidasa M."/>
            <person name="Muniz J."/>
            <person name="Nguyen L."/>
            <person name="Ongeri F."/>
            <person name="Osuji N."/>
            <person name="Pu L.-L."/>
            <person name="Puazo M."/>
            <person name="Qu C."/>
            <person name="Quiroz J."/>
            <person name="Raj R."/>
            <person name="Weissenberger G."/>
            <person name="Xin Y."/>
            <person name="Zou X."/>
            <person name="Han Y."/>
            <person name="Richards S."/>
            <person name="Worley K."/>
            <person name="Muzny D."/>
            <person name="Gibbs R."/>
        </authorList>
    </citation>
    <scope>NUCLEOTIDE SEQUENCE</scope>
    <source>
        <strain evidence="5">Sampled in the wild</strain>
    </source>
</reference>
<dbReference type="OrthoDB" id="8196554at2759"/>
<organism evidence="5 6">
    <name type="scientific">Ladona fulva</name>
    <name type="common">Scarce chaser dragonfly</name>
    <name type="synonym">Libellula fulva</name>
    <dbReference type="NCBI Taxonomy" id="123851"/>
    <lineage>
        <taxon>Eukaryota</taxon>
        <taxon>Metazoa</taxon>
        <taxon>Ecdysozoa</taxon>
        <taxon>Arthropoda</taxon>
        <taxon>Hexapoda</taxon>
        <taxon>Insecta</taxon>
        <taxon>Pterygota</taxon>
        <taxon>Palaeoptera</taxon>
        <taxon>Odonata</taxon>
        <taxon>Epiprocta</taxon>
        <taxon>Anisoptera</taxon>
        <taxon>Libelluloidea</taxon>
        <taxon>Libellulidae</taxon>
        <taxon>Ladona</taxon>
    </lineage>
</organism>
<proteinExistence type="inferred from homology"/>
<accession>A0A8K0K3M4</accession>
<dbReference type="EMBL" id="KZ308335">
    <property type="protein sequence ID" value="KAG8227710.1"/>
    <property type="molecule type" value="Genomic_DNA"/>
</dbReference>
<feature type="chain" id="PRO_5035461015" description="Circadian clock-controlled protein" evidence="4">
    <location>
        <begin position="39"/>
        <end position="277"/>
    </location>
</feature>
<dbReference type="AlphaFoldDB" id="A0A8K0K3M4"/>
<dbReference type="PANTHER" id="PTHR11008:SF18">
    <property type="entry name" value="BCDNA.GH05536-RELATED"/>
    <property type="match status" value="1"/>
</dbReference>
<dbReference type="Gene3D" id="3.15.10.30">
    <property type="entry name" value="Haemolymph juvenile hormone binding protein"/>
    <property type="match status" value="1"/>
</dbReference>
<protein>
    <recommendedName>
        <fullName evidence="7">Circadian clock-controlled protein</fullName>
    </recommendedName>
</protein>
<evidence type="ECO:0000256" key="4">
    <source>
        <dbReference type="SAM" id="SignalP"/>
    </source>
</evidence>
<evidence type="ECO:0000313" key="5">
    <source>
        <dbReference type="EMBL" id="KAG8227710.1"/>
    </source>
</evidence>
<dbReference type="FunFam" id="3.15.10.30:FF:000001">
    <property type="entry name" value="Takeout-like protein 1"/>
    <property type="match status" value="1"/>
</dbReference>
<dbReference type="Proteomes" id="UP000792457">
    <property type="component" value="Unassembled WGS sequence"/>
</dbReference>
<gene>
    <name evidence="5" type="ORF">J437_LFUL007992</name>
</gene>
<keyword evidence="6" id="KW-1185">Reference proteome</keyword>
<evidence type="ECO:0008006" key="7">
    <source>
        <dbReference type="Google" id="ProtNLM"/>
    </source>
</evidence>
<keyword evidence="1 4" id="KW-0732">Signal</keyword>
<reference evidence="5" key="2">
    <citation type="submission" date="2017-10" db="EMBL/GenBank/DDBJ databases">
        <title>Ladona fulva Genome sequencing and assembly.</title>
        <authorList>
            <person name="Murali S."/>
            <person name="Richards S."/>
            <person name="Bandaranaike D."/>
            <person name="Bellair M."/>
            <person name="Blankenburg K."/>
            <person name="Chao H."/>
            <person name="Dinh H."/>
            <person name="Doddapaneni H."/>
            <person name="Dugan-Rocha S."/>
            <person name="Elkadiri S."/>
            <person name="Gnanaolivu R."/>
            <person name="Hernandez B."/>
            <person name="Skinner E."/>
            <person name="Javaid M."/>
            <person name="Lee S."/>
            <person name="Li M."/>
            <person name="Ming W."/>
            <person name="Munidasa M."/>
            <person name="Muniz J."/>
            <person name="Nguyen L."/>
            <person name="Hughes D."/>
            <person name="Osuji N."/>
            <person name="Pu L.-L."/>
            <person name="Puazo M."/>
            <person name="Qu C."/>
            <person name="Quiroz J."/>
            <person name="Raj R."/>
            <person name="Weissenberger G."/>
            <person name="Xin Y."/>
            <person name="Zou X."/>
            <person name="Han Y."/>
            <person name="Worley K."/>
            <person name="Muzny D."/>
            <person name="Gibbs R."/>
        </authorList>
    </citation>
    <scope>NUCLEOTIDE SEQUENCE</scope>
    <source>
        <strain evidence="5">Sampled in the wild</strain>
    </source>
</reference>
<dbReference type="InterPro" id="IPR010562">
    <property type="entry name" value="Haemolymph_juvenile_hormone-bd"/>
</dbReference>
<evidence type="ECO:0000256" key="3">
    <source>
        <dbReference type="ARBA" id="ARBA00060902"/>
    </source>
</evidence>
<evidence type="ECO:0000256" key="1">
    <source>
        <dbReference type="ARBA" id="ARBA00022729"/>
    </source>
</evidence>
<dbReference type="PANTHER" id="PTHR11008">
    <property type="entry name" value="PROTEIN TAKEOUT-LIKE PROTEIN"/>
    <property type="match status" value="1"/>
</dbReference>
<comment type="similarity">
    <text evidence="3">Belongs to the TO family.</text>
</comment>
<dbReference type="InterPro" id="IPR038606">
    <property type="entry name" value="To_sf"/>
</dbReference>
<dbReference type="SMART" id="SM00700">
    <property type="entry name" value="JHBP"/>
    <property type="match status" value="1"/>
</dbReference>
<dbReference type="Pfam" id="PF06585">
    <property type="entry name" value="JHBP"/>
    <property type="match status" value="1"/>
</dbReference>
<comment type="caution">
    <text evidence="5">The sequence shown here is derived from an EMBL/GenBank/DDBJ whole genome shotgun (WGS) entry which is preliminary data.</text>
</comment>
<sequence>MPTRSHRAGSLRPLFEKMSANSLSVVCLALGLLLTCSAAPKDGRTSYRIPEYMKLCHRSDPELDKCLKESLQVLIPNFSNGAREFNLPSFDPMILSDMRMEYKNGSVETSIVNKEMKFTGISNINVLDVRSKFKDDGKVAFDIDVFFPEIVSEGTYKMAGKIFDMILSSQGNYKVTMNDIRATWWIRGIPEDRDGETYLRIVHFDMKPKVGSMVIEMDKLFEGSEEMSKMALALINQNWSIIYEELLPLARTNWDKIMTSVANMIFQKVPLDVLLPA</sequence>
<evidence type="ECO:0000313" key="6">
    <source>
        <dbReference type="Proteomes" id="UP000792457"/>
    </source>
</evidence>
<keyword evidence="2" id="KW-0090">Biological rhythms</keyword>